<feature type="compositionally biased region" description="Gly residues" evidence="2">
    <location>
        <begin position="345"/>
        <end position="359"/>
    </location>
</feature>
<dbReference type="Pfam" id="PF00480">
    <property type="entry name" value="ROK"/>
    <property type="match status" value="1"/>
</dbReference>
<feature type="compositionally biased region" description="Low complexity" evidence="2">
    <location>
        <begin position="405"/>
        <end position="421"/>
    </location>
</feature>
<dbReference type="InterPro" id="IPR000600">
    <property type="entry name" value="ROK"/>
</dbReference>
<dbReference type="AlphaFoldDB" id="A0A9W6QFG0"/>
<protein>
    <recommendedName>
        <fullName evidence="5">Glucokinase</fullName>
    </recommendedName>
</protein>
<sequence length="440" mass="42211">MSTTPEHRAAVPPVLAVDIGGTKTTAAVVTGTDGRPVPAVRLTVPTPAADGGAAVLAAALRLARLAAEEGTALGAAPVAVGFGTAGVVDARGRRITAATSALPGWAGTELAAAAERELQLPATALNDVQAFLVGECAAGAARDTGVAVGVMAGTGIGGAVAVGGLILRGAHGAAGHLGHLPVPGAEGTTCPCGATGHVEALAAGPAMAAEARRRLPYRHLPDLRAVAALAKTGDPVAQSVLHSGGYALGTALAGVVAGLDPDVVVLGGGAAASGPWYETGLRAALAVHTLPLLADVRVVRSALDADAVLIGAAAEARRLVGAGTGATDARAVRTGRTHAVVPVGDSGGSGGADAPGGGTAEARRPGGARPPWAADPDGPSAAPGGGVRRTGGPVAIGARPPRTGAACAAVRADAPAPSAAPIRDTRGQRAAEPSESAGTP</sequence>
<dbReference type="EMBL" id="BSSA01000029">
    <property type="protein sequence ID" value="GLW73883.1"/>
    <property type="molecule type" value="Genomic_DNA"/>
</dbReference>
<evidence type="ECO:0000256" key="1">
    <source>
        <dbReference type="ARBA" id="ARBA00006479"/>
    </source>
</evidence>
<evidence type="ECO:0008006" key="5">
    <source>
        <dbReference type="Google" id="ProtNLM"/>
    </source>
</evidence>
<feature type="region of interest" description="Disordered" evidence="2">
    <location>
        <begin position="338"/>
        <end position="440"/>
    </location>
</feature>
<accession>A0A9W6QFG0</accession>
<proteinExistence type="inferred from homology"/>
<dbReference type="Proteomes" id="UP001165041">
    <property type="component" value="Unassembled WGS sequence"/>
</dbReference>
<dbReference type="InterPro" id="IPR043129">
    <property type="entry name" value="ATPase_NBD"/>
</dbReference>
<dbReference type="PANTHER" id="PTHR18964">
    <property type="entry name" value="ROK (REPRESSOR, ORF, KINASE) FAMILY"/>
    <property type="match status" value="1"/>
</dbReference>
<comment type="similarity">
    <text evidence="1">Belongs to the ROK (NagC/XylR) family.</text>
</comment>
<evidence type="ECO:0000313" key="3">
    <source>
        <dbReference type="EMBL" id="GLW73883.1"/>
    </source>
</evidence>
<dbReference type="SUPFAM" id="SSF53067">
    <property type="entry name" value="Actin-like ATPase domain"/>
    <property type="match status" value="1"/>
</dbReference>
<evidence type="ECO:0000256" key="2">
    <source>
        <dbReference type="SAM" id="MobiDB-lite"/>
    </source>
</evidence>
<name>A0A9W6QFG0_9ACTN</name>
<dbReference type="PANTHER" id="PTHR18964:SF169">
    <property type="entry name" value="N-ACETYLMANNOSAMINE KINASE"/>
    <property type="match status" value="1"/>
</dbReference>
<organism evidence="3 4">
    <name type="scientific">Kitasatospora phosalacinea</name>
    <dbReference type="NCBI Taxonomy" id="2065"/>
    <lineage>
        <taxon>Bacteria</taxon>
        <taxon>Bacillati</taxon>
        <taxon>Actinomycetota</taxon>
        <taxon>Actinomycetes</taxon>
        <taxon>Kitasatosporales</taxon>
        <taxon>Streptomycetaceae</taxon>
        <taxon>Kitasatospora</taxon>
    </lineage>
</organism>
<dbReference type="Gene3D" id="3.30.420.40">
    <property type="match status" value="2"/>
</dbReference>
<dbReference type="RefSeq" id="WP_285739503.1">
    <property type="nucleotide sequence ID" value="NZ_BSSA01000029.1"/>
</dbReference>
<reference evidence="3" key="1">
    <citation type="submission" date="2023-02" db="EMBL/GenBank/DDBJ databases">
        <title>Kitasatospora phosalacinea NBRC 14627.</title>
        <authorList>
            <person name="Ichikawa N."/>
            <person name="Sato H."/>
            <person name="Tonouchi N."/>
        </authorList>
    </citation>
    <scope>NUCLEOTIDE SEQUENCE</scope>
    <source>
        <strain evidence="3">NBRC 14627</strain>
    </source>
</reference>
<gene>
    <name evidence="3" type="ORF">Kpho02_61810</name>
</gene>
<feature type="compositionally biased region" description="Low complexity" evidence="2">
    <location>
        <begin position="370"/>
        <end position="382"/>
    </location>
</feature>
<comment type="caution">
    <text evidence="3">The sequence shown here is derived from an EMBL/GenBank/DDBJ whole genome shotgun (WGS) entry which is preliminary data.</text>
</comment>
<evidence type="ECO:0000313" key="4">
    <source>
        <dbReference type="Proteomes" id="UP001165041"/>
    </source>
</evidence>